<gene>
    <name evidence="2" type="ORF">DPMN_009388</name>
</gene>
<name>A0A9D4MXZ3_DREPO</name>
<evidence type="ECO:0000256" key="1">
    <source>
        <dbReference type="SAM" id="Phobius"/>
    </source>
</evidence>
<organism evidence="2 3">
    <name type="scientific">Dreissena polymorpha</name>
    <name type="common">Zebra mussel</name>
    <name type="synonym">Mytilus polymorpha</name>
    <dbReference type="NCBI Taxonomy" id="45954"/>
    <lineage>
        <taxon>Eukaryota</taxon>
        <taxon>Metazoa</taxon>
        <taxon>Spiralia</taxon>
        <taxon>Lophotrochozoa</taxon>
        <taxon>Mollusca</taxon>
        <taxon>Bivalvia</taxon>
        <taxon>Autobranchia</taxon>
        <taxon>Heteroconchia</taxon>
        <taxon>Euheterodonta</taxon>
        <taxon>Imparidentia</taxon>
        <taxon>Neoheterodontei</taxon>
        <taxon>Myida</taxon>
        <taxon>Dreissenoidea</taxon>
        <taxon>Dreissenidae</taxon>
        <taxon>Dreissena</taxon>
    </lineage>
</organism>
<dbReference type="EMBL" id="JAIWYP010000001">
    <property type="protein sequence ID" value="KAH3885395.1"/>
    <property type="molecule type" value="Genomic_DNA"/>
</dbReference>
<keyword evidence="3" id="KW-1185">Reference proteome</keyword>
<protein>
    <submittedName>
        <fullName evidence="2">Uncharacterized protein</fullName>
    </submittedName>
</protein>
<sequence>MSPCTWIGRLISSATLLAYVLVPLDGAAHIFSYSVSICPSVLGWGGSLLLLCEHMSSCTWMGLLISTLLCGHMP</sequence>
<evidence type="ECO:0000313" key="3">
    <source>
        <dbReference type="Proteomes" id="UP000828390"/>
    </source>
</evidence>
<keyword evidence="1" id="KW-0812">Transmembrane</keyword>
<comment type="caution">
    <text evidence="2">The sequence shown here is derived from an EMBL/GenBank/DDBJ whole genome shotgun (WGS) entry which is preliminary data.</text>
</comment>
<accession>A0A9D4MXZ3</accession>
<reference evidence="2" key="1">
    <citation type="journal article" date="2019" name="bioRxiv">
        <title>The Genome of the Zebra Mussel, Dreissena polymorpha: A Resource for Invasive Species Research.</title>
        <authorList>
            <person name="McCartney M.A."/>
            <person name="Auch B."/>
            <person name="Kono T."/>
            <person name="Mallez S."/>
            <person name="Zhang Y."/>
            <person name="Obille A."/>
            <person name="Becker A."/>
            <person name="Abrahante J.E."/>
            <person name="Garbe J."/>
            <person name="Badalamenti J.P."/>
            <person name="Herman A."/>
            <person name="Mangelson H."/>
            <person name="Liachko I."/>
            <person name="Sullivan S."/>
            <person name="Sone E.D."/>
            <person name="Koren S."/>
            <person name="Silverstein K.A.T."/>
            <person name="Beckman K.B."/>
            <person name="Gohl D.M."/>
        </authorList>
    </citation>
    <scope>NUCLEOTIDE SEQUENCE</scope>
    <source>
        <strain evidence="2">Duluth1</strain>
        <tissue evidence="2">Whole animal</tissue>
    </source>
</reference>
<dbReference type="AlphaFoldDB" id="A0A9D4MXZ3"/>
<evidence type="ECO:0000313" key="2">
    <source>
        <dbReference type="EMBL" id="KAH3885395.1"/>
    </source>
</evidence>
<feature type="transmembrane region" description="Helical" evidence="1">
    <location>
        <begin position="7"/>
        <end position="24"/>
    </location>
</feature>
<keyword evidence="1" id="KW-0472">Membrane</keyword>
<dbReference type="Proteomes" id="UP000828390">
    <property type="component" value="Unassembled WGS sequence"/>
</dbReference>
<feature type="transmembrane region" description="Helical" evidence="1">
    <location>
        <begin position="30"/>
        <end position="51"/>
    </location>
</feature>
<reference evidence="2" key="2">
    <citation type="submission" date="2020-11" db="EMBL/GenBank/DDBJ databases">
        <authorList>
            <person name="McCartney M.A."/>
            <person name="Auch B."/>
            <person name="Kono T."/>
            <person name="Mallez S."/>
            <person name="Becker A."/>
            <person name="Gohl D.M."/>
            <person name="Silverstein K.A.T."/>
            <person name="Koren S."/>
            <person name="Bechman K.B."/>
            <person name="Herman A."/>
            <person name="Abrahante J.E."/>
            <person name="Garbe J."/>
        </authorList>
    </citation>
    <scope>NUCLEOTIDE SEQUENCE</scope>
    <source>
        <strain evidence="2">Duluth1</strain>
        <tissue evidence="2">Whole animal</tissue>
    </source>
</reference>
<keyword evidence="1" id="KW-1133">Transmembrane helix</keyword>
<proteinExistence type="predicted"/>